<accession>A0A8J2WMS0</accession>
<feature type="compositionally biased region" description="Basic and acidic residues" evidence="1">
    <location>
        <begin position="436"/>
        <end position="463"/>
    </location>
</feature>
<feature type="domain" description="DDE-1" evidence="2">
    <location>
        <begin position="210"/>
        <end position="277"/>
    </location>
</feature>
<dbReference type="PANTHER" id="PTHR19303">
    <property type="entry name" value="TRANSPOSON"/>
    <property type="match status" value="1"/>
</dbReference>
<protein>
    <recommendedName>
        <fullName evidence="2">DDE-1 domain-containing protein</fullName>
    </recommendedName>
</protein>
<dbReference type="GO" id="GO:0003677">
    <property type="term" value="F:DNA binding"/>
    <property type="evidence" value="ECO:0007669"/>
    <property type="project" value="TreeGrafter"/>
</dbReference>
<organism evidence="3 4">
    <name type="scientific">Daphnia galeata</name>
    <dbReference type="NCBI Taxonomy" id="27404"/>
    <lineage>
        <taxon>Eukaryota</taxon>
        <taxon>Metazoa</taxon>
        <taxon>Ecdysozoa</taxon>
        <taxon>Arthropoda</taxon>
        <taxon>Crustacea</taxon>
        <taxon>Branchiopoda</taxon>
        <taxon>Diplostraca</taxon>
        <taxon>Cladocera</taxon>
        <taxon>Anomopoda</taxon>
        <taxon>Daphniidae</taxon>
        <taxon>Daphnia</taxon>
    </lineage>
</organism>
<sequence length="547" mass="62395">MRERAFEGLPNCTIFFVTRLFHHYHKTKHLGMLPPTFVTPIFNKKVLDDEQEEELVSYLKFSTQRHHGLTPIEIRRLGYTFIRAKNLKCPESWLKNECAGLDWCTGFMKRHDRLSLRHPEATSQAERDATMSLKVVDERGVKQVMQTTSLERGQNVTMLAFCSAAGGYIPPIFLYPLKKENQKSLNGCIEGSLGLFNGSGWMDGVNFLNSEADPVLLVVDNHTSHLDYPVVKYCSENYITVLTFPPHCYHVLQPEDVGIYGPFKNYFAAEQQEWLRTHPGQRITIHHIAELSKKPFLRAFTPVNIVSSFEKTGIYPFNDFLPDDVRFIPSFVTELPSPVALETNCQPSSSQQMPCFLELNNSIDITDKDSSSENAASQLRAASKRLSFLEIVPLPQVSQCGPRNSTRSRKVYSREATRPLEMSLLEEQHLRKIEKDKDRLARAAARADRVKSKKTKESNKEDSPTSPLPKVCSTKSTKTREMSNKQNDIVARPGLRAHPSQNVHELVWLGTLSKYLQRQHQWAAGLHLLQASYRTLTFLCYHQQAIC</sequence>
<dbReference type="InterPro" id="IPR050863">
    <property type="entry name" value="CenT-Element_Derived"/>
</dbReference>
<dbReference type="Pfam" id="PF03184">
    <property type="entry name" value="DDE_1"/>
    <property type="match status" value="1"/>
</dbReference>
<dbReference type="EMBL" id="CAKKLH010000157">
    <property type="protein sequence ID" value="CAH0104799.1"/>
    <property type="molecule type" value="Genomic_DNA"/>
</dbReference>
<proteinExistence type="predicted"/>
<name>A0A8J2WMS0_9CRUS</name>
<gene>
    <name evidence="3" type="ORF">DGAL_LOCUS7728</name>
</gene>
<dbReference type="GO" id="GO:0005634">
    <property type="term" value="C:nucleus"/>
    <property type="evidence" value="ECO:0007669"/>
    <property type="project" value="TreeGrafter"/>
</dbReference>
<evidence type="ECO:0000259" key="2">
    <source>
        <dbReference type="Pfam" id="PF03184"/>
    </source>
</evidence>
<dbReference type="OrthoDB" id="6377204at2759"/>
<comment type="caution">
    <text evidence="3">The sequence shown here is derived from an EMBL/GenBank/DDBJ whole genome shotgun (WGS) entry which is preliminary data.</text>
</comment>
<dbReference type="InterPro" id="IPR004875">
    <property type="entry name" value="DDE_SF_endonuclease_dom"/>
</dbReference>
<dbReference type="PANTHER" id="PTHR19303:SF74">
    <property type="entry name" value="POGO TRANSPOSABLE ELEMENT WITH KRAB DOMAIN"/>
    <property type="match status" value="1"/>
</dbReference>
<dbReference type="AlphaFoldDB" id="A0A8J2WMS0"/>
<evidence type="ECO:0000256" key="1">
    <source>
        <dbReference type="SAM" id="MobiDB-lite"/>
    </source>
</evidence>
<dbReference type="Proteomes" id="UP000789390">
    <property type="component" value="Unassembled WGS sequence"/>
</dbReference>
<reference evidence="3" key="1">
    <citation type="submission" date="2021-11" db="EMBL/GenBank/DDBJ databases">
        <authorList>
            <person name="Schell T."/>
        </authorList>
    </citation>
    <scope>NUCLEOTIDE SEQUENCE</scope>
    <source>
        <strain evidence="3">M5</strain>
    </source>
</reference>
<keyword evidence="4" id="KW-1185">Reference proteome</keyword>
<feature type="region of interest" description="Disordered" evidence="1">
    <location>
        <begin position="436"/>
        <end position="485"/>
    </location>
</feature>
<evidence type="ECO:0000313" key="4">
    <source>
        <dbReference type="Proteomes" id="UP000789390"/>
    </source>
</evidence>
<evidence type="ECO:0000313" key="3">
    <source>
        <dbReference type="EMBL" id="CAH0104799.1"/>
    </source>
</evidence>